<accession>A0ABN7TPW6</accession>
<dbReference type="PANTHER" id="PTHR36832:SF2">
    <property type="entry name" value="INTEGRAL MEMBRANE PROTEIN"/>
    <property type="match status" value="1"/>
</dbReference>
<feature type="transmembrane region" description="Helical" evidence="1">
    <location>
        <begin position="59"/>
        <end position="79"/>
    </location>
</feature>
<sequence length="258" mass="29005">MLFAVLAKKAFARNLQYRASHAINTVASAVFGLIYVSIWKGIGSTGGGSEYTLDNVIHYVAFNQAVLWITLFLTNGLGIQQSVRTGQISLDLMRPVHLFYQLTCREWGQIGYQLLYKTLPIYLIYVWTISLPVPRDAKTWFWTIAALASAAYLNICINYLIGVTALWTTESAWLYWVHFSVSSILSGFLIPIEWLPSWLQRISTVTPYPYMQHVPSKIYLGLSSPDTMFGGLLWCASFTLLCFAATAVVRHKVEVQGG</sequence>
<protein>
    <recommendedName>
        <fullName evidence="4">ABC transporter permease</fullName>
    </recommendedName>
</protein>
<dbReference type="Proteomes" id="UP000730618">
    <property type="component" value="Unassembled WGS sequence"/>
</dbReference>
<evidence type="ECO:0000313" key="2">
    <source>
        <dbReference type="EMBL" id="CAG7650614.1"/>
    </source>
</evidence>
<proteinExistence type="predicted"/>
<dbReference type="Pfam" id="PF06182">
    <property type="entry name" value="ABC2_membrane_6"/>
    <property type="match status" value="1"/>
</dbReference>
<dbReference type="PANTHER" id="PTHR36832">
    <property type="entry name" value="SLR1174 PROTEIN-RELATED"/>
    <property type="match status" value="1"/>
</dbReference>
<feature type="transmembrane region" description="Helical" evidence="1">
    <location>
        <begin position="114"/>
        <end position="133"/>
    </location>
</feature>
<evidence type="ECO:0000256" key="1">
    <source>
        <dbReference type="SAM" id="Phobius"/>
    </source>
</evidence>
<dbReference type="RefSeq" id="WP_218101038.1">
    <property type="nucleotide sequence ID" value="NZ_CAJVCE010000015.1"/>
</dbReference>
<keyword evidence="3" id="KW-1185">Reference proteome</keyword>
<gene>
    <name evidence="2" type="ORF">PAECIP111802_04764</name>
</gene>
<reference evidence="2 3" key="1">
    <citation type="submission" date="2021-06" db="EMBL/GenBank/DDBJ databases">
        <authorList>
            <person name="Criscuolo A."/>
        </authorList>
    </citation>
    <scope>NUCLEOTIDE SEQUENCE [LARGE SCALE GENOMIC DNA]</scope>
    <source>
        <strain evidence="3">CIP 111802</strain>
    </source>
</reference>
<evidence type="ECO:0000313" key="3">
    <source>
        <dbReference type="Proteomes" id="UP000730618"/>
    </source>
</evidence>
<feature type="transmembrane region" description="Helical" evidence="1">
    <location>
        <begin position="21"/>
        <end position="39"/>
    </location>
</feature>
<feature type="transmembrane region" description="Helical" evidence="1">
    <location>
        <begin position="173"/>
        <end position="192"/>
    </location>
</feature>
<name>A0ABN7TPW6_9BACL</name>
<feature type="transmembrane region" description="Helical" evidence="1">
    <location>
        <begin position="228"/>
        <end position="249"/>
    </location>
</feature>
<dbReference type="InterPro" id="IPR010390">
    <property type="entry name" value="ABC-2_transporter-like"/>
</dbReference>
<keyword evidence="1" id="KW-0472">Membrane</keyword>
<comment type="caution">
    <text evidence="2">The sequence shown here is derived from an EMBL/GenBank/DDBJ whole genome shotgun (WGS) entry which is preliminary data.</text>
</comment>
<dbReference type="EMBL" id="CAJVCE010000015">
    <property type="protein sequence ID" value="CAG7650614.1"/>
    <property type="molecule type" value="Genomic_DNA"/>
</dbReference>
<organism evidence="2 3">
    <name type="scientific">Paenibacillus allorhizosphaerae</name>
    <dbReference type="NCBI Taxonomy" id="2849866"/>
    <lineage>
        <taxon>Bacteria</taxon>
        <taxon>Bacillati</taxon>
        <taxon>Bacillota</taxon>
        <taxon>Bacilli</taxon>
        <taxon>Bacillales</taxon>
        <taxon>Paenibacillaceae</taxon>
        <taxon>Paenibacillus</taxon>
    </lineage>
</organism>
<evidence type="ECO:0008006" key="4">
    <source>
        <dbReference type="Google" id="ProtNLM"/>
    </source>
</evidence>
<keyword evidence="1" id="KW-1133">Transmembrane helix</keyword>
<feature type="transmembrane region" description="Helical" evidence="1">
    <location>
        <begin position="139"/>
        <end position="161"/>
    </location>
</feature>
<keyword evidence="1" id="KW-0812">Transmembrane</keyword>